<dbReference type="HOGENOM" id="CLU_3145567_0_0_1"/>
<keyword evidence="2" id="KW-1185">Reference proteome</keyword>
<reference evidence="2" key="1">
    <citation type="journal article" date="2007" name="Nature">
        <title>The grapevine genome sequence suggests ancestral hexaploidization in major angiosperm phyla.</title>
        <authorList>
            <consortium name="The French-Italian Public Consortium for Grapevine Genome Characterization."/>
            <person name="Jaillon O."/>
            <person name="Aury J.-M."/>
            <person name="Noel B."/>
            <person name="Policriti A."/>
            <person name="Clepet C."/>
            <person name="Casagrande A."/>
            <person name="Choisne N."/>
            <person name="Aubourg S."/>
            <person name="Vitulo N."/>
            <person name="Jubin C."/>
            <person name="Vezzi A."/>
            <person name="Legeai F."/>
            <person name="Hugueney P."/>
            <person name="Dasilva C."/>
            <person name="Horner D."/>
            <person name="Mica E."/>
            <person name="Jublot D."/>
            <person name="Poulain J."/>
            <person name="Bruyere C."/>
            <person name="Billault A."/>
            <person name="Segurens B."/>
            <person name="Gouyvenoux M."/>
            <person name="Ugarte E."/>
            <person name="Cattonaro F."/>
            <person name="Anthouard V."/>
            <person name="Vico V."/>
            <person name="Del Fabbro C."/>
            <person name="Alaux M."/>
            <person name="Di Gaspero G."/>
            <person name="Dumas V."/>
            <person name="Felice N."/>
            <person name="Paillard S."/>
            <person name="Juman I."/>
            <person name="Moroldo M."/>
            <person name="Scalabrin S."/>
            <person name="Canaguier A."/>
            <person name="Le Clainche I."/>
            <person name="Malacrida G."/>
            <person name="Durand E."/>
            <person name="Pesole G."/>
            <person name="Laucou V."/>
            <person name="Chatelet P."/>
            <person name="Merdinoglu D."/>
            <person name="Delledonne M."/>
            <person name="Pezzotti M."/>
            <person name="Lecharny A."/>
            <person name="Scarpelli C."/>
            <person name="Artiguenave F."/>
            <person name="Pe M.E."/>
            <person name="Valle G."/>
            <person name="Morgante M."/>
            <person name="Caboche M."/>
            <person name="Adam-Blondon A.-F."/>
            <person name="Weissenbach J."/>
            <person name="Quetier F."/>
            <person name="Wincker P."/>
        </authorList>
    </citation>
    <scope>NUCLEOTIDE SEQUENCE [LARGE SCALE GENOMIC DNA]</scope>
    <source>
        <strain evidence="2">cv. Pinot noir / PN40024</strain>
    </source>
</reference>
<organism evidence="1 2">
    <name type="scientific">Vitis vinifera</name>
    <name type="common">Grape</name>
    <dbReference type="NCBI Taxonomy" id="29760"/>
    <lineage>
        <taxon>Eukaryota</taxon>
        <taxon>Viridiplantae</taxon>
        <taxon>Streptophyta</taxon>
        <taxon>Embryophyta</taxon>
        <taxon>Tracheophyta</taxon>
        <taxon>Spermatophyta</taxon>
        <taxon>Magnoliopsida</taxon>
        <taxon>eudicotyledons</taxon>
        <taxon>Gunneridae</taxon>
        <taxon>Pentapetalae</taxon>
        <taxon>rosids</taxon>
        <taxon>Vitales</taxon>
        <taxon>Vitaceae</taxon>
        <taxon>Viteae</taxon>
        <taxon>Vitis</taxon>
    </lineage>
</organism>
<evidence type="ECO:0000313" key="2">
    <source>
        <dbReference type="Proteomes" id="UP000009183"/>
    </source>
</evidence>
<dbReference type="InParanoid" id="F6HX61"/>
<proteinExistence type="predicted"/>
<evidence type="ECO:0000313" key="1">
    <source>
        <dbReference type="EMBL" id="CCB59531.1"/>
    </source>
</evidence>
<dbReference type="Proteomes" id="UP000009183">
    <property type="component" value="Chromosome 9"/>
</dbReference>
<sequence length="49" mass="5556">MAILAKKKQIHKKVYTKFHRLLTLLLGPPSSELALSGKLCRELSRIPNL</sequence>
<protein>
    <submittedName>
        <fullName evidence="1">Uncharacterized protein</fullName>
    </submittedName>
</protein>
<gene>
    <name evidence="1" type="ordered locus">VIT_09s0002g05480</name>
</gene>
<accession>F6HX61</accession>
<dbReference type="AlphaFoldDB" id="F6HX61"/>
<dbReference type="EMBL" id="FN596494">
    <property type="protein sequence ID" value="CCB59531.1"/>
    <property type="molecule type" value="Genomic_DNA"/>
</dbReference>
<name>F6HX61_VITVI</name>
<dbReference type="PaxDb" id="29760-VIT_09s0002g05480.t01"/>